<dbReference type="InterPro" id="IPR000008">
    <property type="entry name" value="C2_dom"/>
</dbReference>
<evidence type="ECO:0000259" key="3">
    <source>
        <dbReference type="PROSITE" id="PS50004"/>
    </source>
</evidence>
<dbReference type="EMBL" id="WOCE01000019">
    <property type="protein sequence ID" value="KAE9593398.1"/>
    <property type="molecule type" value="Genomic_DNA"/>
</dbReference>
<keyword evidence="5" id="KW-1185">Reference proteome</keyword>
<dbReference type="SUPFAM" id="SSF49562">
    <property type="entry name" value="C2 domain (Calcium/lipid-binding domain, CaLB)"/>
    <property type="match status" value="1"/>
</dbReference>
<dbReference type="InterPro" id="IPR035892">
    <property type="entry name" value="C2_domain_sf"/>
</dbReference>
<feature type="transmembrane region" description="Helical" evidence="2">
    <location>
        <begin position="246"/>
        <end position="266"/>
    </location>
</feature>
<dbReference type="PANTHER" id="PTHR47261:SF2">
    <property type="entry name" value="CALCIUM-DEPENDENT LIPID-BINDING (CALB DOMAIN) FAMILY PROTEIN"/>
    <property type="match status" value="1"/>
</dbReference>
<protein>
    <submittedName>
        <fullName evidence="4">Putative C2 domain-containing protein</fullName>
    </submittedName>
</protein>
<evidence type="ECO:0000313" key="5">
    <source>
        <dbReference type="Proteomes" id="UP000447434"/>
    </source>
</evidence>
<dbReference type="PANTHER" id="PTHR47261">
    <property type="entry name" value="CALCIUM-DEPENDENT LIPID-BINDING (CALB DOMAIN) FAMILY PROTEIN"/>
    <property type="match status" value="1"/>
</dbReference>
<evidence type="ECO:0000256" key="2">
    <source>
        <dbReference type="SAM" id="Phobius"/>
    </source>
</evidence>
<evidence type="ECO:0000313" key="4">
    <source>
        <dbReference type="EMBL" id="KAE9593398.1"/>
    </source>
</evidence>
<dbReference type="Pfam" id="PF00168">
    <property type="entry name" value="C2"/>
    <property type="match status" value="1"/>
</dbReference>
<name>A0A6A4P382_LUPAL</name>
<dbReference type="Gene3D" id="2.60.40.150">
    <property type="entry name" value="C2 domain"/>
    <property type="match status" value="1"/>
</dbReference>
<dbReference type="PROSITE" id="PS50004">
    <property type="entry name" value="C2"/>
    <property type="match status" value="1"/>
</dbReference>
<comment type="caution">
    <text evidence="4">The sequence shown here is derived from an EMBL/GenBank/DDBJ whole genome shotgun (WGS) entry which is preliminary data.</text>
</comment>
<keyword evidence="2" id="KW-0812">Transmembrane</keyword>
<keyword evidence="2" id="KW-1133">Transmembrane helix</keyword>
<sequence>MQDGNKDSVGELSVTLVDARKLSYLFYDKTDPYVILSLGNQIIRSKKNSQTTVIGPPGMPIWNQDFHMLVANPKKQKLLVQVKDYLGFAYLTVGAGEVDLGSLKDTVPTDRIVVLQRGWGILGKGSSGEILLRLTYKAYVEDEEDDKIVDAIDVDEASDDDLSDSEEANVIDEKNEGDPMHRANNEPFMDVLAALIVSEEFQGIVASETGSTNFLNNSSSTGSKISKSNVANAESIPSTSDNSEGFVGSALFWFAVITCISLVIALDIGGSNLFNP</sequence>
<organism evidence="4 5">
    <name type="scientific">Lupinus albus</name>
    <name type="common">White lupine</name>
    <name type="synonym">Lupinus termis</name>
    <dbReference type="NCBI Taxonomy" id="3870"/>
    <lineage>
        <taxon>Eukaryota</taxon>
        <taxon>Viridiplantae</taxon>
        <taxon>Streptophyta</taxon>
        <taxon>Embryophyta</taxon>
        <taxon>Tracheophyta</taxon>
        <taxon>Spermatophyta</taxon>
        <taxon>Magnoliopsida</taxon>
        <taxon>eudicotyledons</taxon>
        <taxon>Gunneridae</taxon>
        <taxon>Pentapetalae</taxon>
        <taxon>rosids</taxon>
        <taxon>fabids</taxon>
        <taxon>Fabales</taxon>
        <taxon>Fabaceae</taxon>
        <taxon>Papilionoideae</taxon>
        <taxon>50 kb inversion clade</taxon>
        <taxon>genistoids sensu lato</taxon>
        <taxon>core genistoids</taxon>
        <taxon>Genisteae</taxon>
        <taxon>Lupinus</taxon>
    </lineage>
</organism>
<feature type="domain" description="C2" evidence="3">
    <location>
        <begin position="1"/>
        <end position="113"/>
    </location>
</feature>
<dbReference type="AlphaFoldDB" id="A0A6A4P382"/>
<gene>
    <name evidence="4" type="ORF">Lalb_Chr19g0139331</name>
</gene>
<feature type="compositionally biased region" description="Acidic residues" evidence="1">
    <location>
        <begin position="156"/>
        <end position="170"/>
    </location>
</feature>
<evidence type="ECO:0000256" key="1">
    <source>
        <dbReference type="SAM" id="MobiDB-lite"/>
    </source>
</evidence>
<dbReference type="Proteomes" id="UP000447434">
    <property type="component" value="Chromosome 19"/>
</dbReference>
<dbReference type="SMART" id="SM00239">
    <property type="entry name" value="C2"/>
    <property type="match status" value="1"/>
</dbReference>
<reference evidence="5" key="1">
    <citation type="journal article" date="2020" name="Nat. Commun.">
        <title>Genome sequence of the cluster root forming white lupin.</title>
        <authorList>
            <person name="Hufnagel B."/>
            <person name="Marques A."/>
            <person name="Soriano A."/>
            <person name="Marques L."/>
            <person name="Divol F."/>
            <person name="Doumas P."/>
            <person name="Sallet E."/>
            <person name="Mancinotti D."/>
            <person name="Carrere S."/>
            <person name="Marande W."/>
            <person name="Arribat S."/>
            <person name="Keller J."/>
            <person name="Huneau C."/>
            <person name="Blein T."/>
            <person name="Aime D."/>
            <person name="Laguerre M."/>
            <person name="Taylor J."/>
            <person name="Schubert V."/>
            <person name="Nelson M."/>
            <person name="Geu-Flores F."/>
            <person name="Crespi M."/>
            <person name="Gallardo-Guerrero K."/>
            <person name="Delaux P.-M."/>
            <person name="Salse J."/>
            <person name="Berges H."/>
            <person name="Guyot R."/>
            <person name="Gouzy J."/>
            <person name="Peret B."/>
        </authorList>
    </citation>
    <scope>NUCLEOTIDE SEQUENCE [LARGE SCALE GENOMIC DNA]</scope>
    <source>
        <strain evidence="5">cv. Amiga</strain>
    </source>
</reference>
<accession>A0A6A4P382</accession>
<dbReference type="OrthoDB" id="1029639at2759"/>
<feature type="region of interest" description="Disordered" evidence="1">
    <location>
        <begin position="156"/>
        <end position="183"/>
    </location>
</feature>
<feature type="compositionally biased region" description="Basic and acidic residues" evidence="1">
    <location>
        <begin position="171"/>
        <end position="183"/>
    </location>
</feature>
<keyword evidence="2" id="KW-0472">Membrane</keyword>
<proteinExistence type="predicted"/>